<dbReference type="PANTHER" id="PTHR11864">
    <property type="entry name" value="PRE-MRNA-PROCESSING PROTEIN PRP40"/>
    <property type="match status" value="1"/>
</dbReference>
<keyword evidence="6" id="KW-0175">Coiled coil</keyword>
<organism evidence="10 11">
    <name type="scientific">Botryobasidium botryosum (strain FD-172 SS1)</name>
    <dbReference type="NCBI Taxonomy" id="930990"/>
    <lineage>
        <taxon>Eukaryota</taxon>
        <taxon>Fungi</taxon>
        <taxon>Dikarya</taxon>
        <taxon>Basidiomycota</taxon>
        <taxon>Agaricomycotina</taxon>
        <taxon>Agaricomycetes</taxon>
        <taxon>Cantharellales</taxon>
        <taxon>Botryobasidiaceae</taxon>
        <taxon>Botryobasidium</taxon>
    </lineage>
</organism>
<evidence type="ECO:0000313" key="11">
    <source>
        <dbReference type="Proteomes" id="UP000027195"/>
    </source>
</evidence>
<dbReference type="GO" id="GO:0005685">
    <property type="term" value="C:U1 snRNP"/>
    <property type="evidence" value="ECO:0007669"/>
    <property type="project" value="TreeGrafter"/>
</dbReference>
<evidence type="ECO:0000256" key="6">
    <source>
        <dbReference type="SAM" id="Coils"/>
    </source>
</evidence>
<dbReference type="PROSITE" id="PS51676">
    <property type="entry name" value="FF"/>
    <property type="match status" value="2"/>
</dbReference>
<evidence type="ECO:0000313" key="10">
    <source>
        <dbReference type="EMBL" id="KDQ19637.1"/>
    </source>
</evidence>
<dbReference type="PROSITE" id="PS01159">
    <property type="entry name" value="WW_DOMAIN_1"/>
    <property type="match status" value="1"/>
</dbReference>
<dbReference type="Pfam" id="PF00397">
    <property type="entry name" value="WW"/>
    <property type="match status" value="1"/>
</dbReference>
<name>A0A067N672_BOTB1</name>
<keyword evidence="2" id="KW-0507">mRNA processing</keyword>
<evidence type="ECO:0000256" key="3">
    <source>
        <dbReference type="ARBA" id="ARBA00022737"/>
    </source>
</evidence>
<feature type="coiled-coil region" evidence="6">
    <location>
        <begin position="521"/>
        <end position="548"/>
    </location>
</feature>
<dbReference type="InterPro" id="IPR036517">
    <property type="entry name" value="FF_domain_sf"/>
</dbReference>
<dbReference type="Gene3D" id="1.10.10.440">
    <property type="entry name" value="FF domain"/>
    <property type="match status" value="4"/>
</dbReference>
<sequence length="758" mass="88515">MATLPPAGHTPPVLWSEHRNAEGRTYWYNNTTKQSSWEKPEELKTPFERALAQTQWKEYFSGGRKYWYHTETKQSKWEMPDELLEILEKVEKEQAAAPPAPVAAPRLVPPSFVSGGAVQSPITPVQGMNPLLPANGADPSSLATNGLPSRPPAGMALPFSTQTPALPARPNLPDDPVIPATGFATTEEAEKAFVHLLKKAGVDSSWTWDRTMRAIITDPLYKALGTLGEKKACWLKYVQDLKAKEAEEKETRMNRLRPGFKALLSGNPNVVHYTTFKTADKLFAQHPTWANAKLDERKELFNEHMEEIKEKELAESRETRTRSIGKVVALFKELSVDVLTRWRAAQVSLIESQAYRDDPELRQLPLLDVLLAFEDYSRMLEREYEETQRRNNLERTRRERKAREGFRELLDELGAAGHIRAKTKWKEVYPLLANDERYLALLGNPGSNPLELFWDVIDKLDQELERRVAVVESVLQAKQVIFKLEIPEEEFMELVKGEEKIQELSEAQLKEVYQHLVDVINRQIAEERRRAEKKLRHLQDDLRYALKKIADIDLNATYEESLPLFQDLEEFKAIEDEEARKAAFAKFIKRQKEKLRELSEDGGSATSRRRREPAHHPRDYERERERDRERAPPRHHRHREYETGGEYEHERERERRSSYDSRGYERHHRDERDKDRERDYRSSRGHVYERSSSRRDKGGREWEDSPARNERRRSYMDVDQVDPRKAEARIRYIEEDEGEDERLAKRAKREDTPEEGEI</sequence>
<dbReference type="InterPro" id="IPR036020">
    <property type="entry name" value="WW_dom_sf"/>
</dbReference>
<dbReference type="Proteomes" id="UP000027195">
    <property type="component" value="Unassembled WGS sequence"/>
</dbReference>
<dbReference type="AlphaFoldDB" id="A0A067N672"/>
<feature type="domain" description="FF" evidence="9">
    <location>
        <begin position="186"/>
        <end position="240"/>
    </location>
</feature>
<dbReference type="PANTHER" id="PTHR11864:SF0">
    <property type="entry name" value="PRP40 PRE-MRNA PROCESSING FACTOR 40 HOMOLOG A (YEAST)"/>
    <property type="match status" value="1"/>
</dbReference>
<evidence type="ECO:0000256" key="1">
    <source>
        <dbReference type="ARBA" id="ARBA00004123"/>
    </source>
</evidence>
<reference evidence="11" key="1">
    <citation type="journal article" date="2014" name="Proc. Natl. Acad. Sci. U.S.A.">
        <title>Extensive sampling of basidiomycete genomes demonstrates inadequacy of the white-rot/brown-rot paradigm for wood decay fungi.</title>
        <authorList>
            <person name="Riley R."/>
            <person name="Salamov A.A."/>
            <person name="Brown D.W."/>
            <person name="Nagy L.G."/>
            <person name="Floudas D."/>
            <person name="Held B.W."/>
            <person name="Levasseur A."/>
            <person name="Lombard V."/>
            <person name="Morin E."/>
            <person name="Otillar R."/>
            <person name="Lindquist E.A."/>
            <person name="Sun H."/>
            <person name="LaButti K.M."/>
            <person name="Schmutz J."/>
            <person name="Jabbour D."/>
            <person name="Luo H."/>
            <person name="Baker S.E."/>
            <person name="Pisabarro A.G."/>
            <person name="Walton J.D."/>
            <person name="Blanchette R.A."/>
            <person name="Henrissat B."/>
            <person name="Martin F."/>
            <person name="Cullen D."/>
            <person name="Hibbett D.S."/>
            <person name="Grigoriev I.V."/>
        </authorList>
    </citation>
    <scope>NUCLEOTIDE SEQUENCE [LARGE SCALE GENOMIC DNA]</scope>
    <source>
        <strain evidence="11">FD-172 SS1</strain>
    </source>
</reference>
<dbReference type="STRING" id="930990.A0A067N672"/>
<dbReference type="GO" id="GO:0045292">
    <property type="term" value="P:mRNA cis splicing, via spliceosome"/>
    <property type="evidence" value="ECO:0007669"/>
    <property type="project" value="InterPro"/>
</dbReference>
<feature type="domain" description="WW" evidence="8">
    <location>
        <begin position="9"/>
        <end position="42"/>
    </location>
</feature>
<keyword evidence="3" id="KW-0677">Repeat</keyword>
<evidence type="ECO:0000256" key="4">
    <source>
        <dbReference type="ARBA" id="ARBA00023187"/>
    </source>
</evidence>
<dbReference type="CDD" id="cd00201">
    <property type="entry name" value="WW"/>
    <property type="match status" value="2"/>
</dbReference>
<dbReference type="HOGENOM" id="CLU_005825_1_1_1"/>
<evidence type="ECO:0000256" key="7">
    <source>
        <dbReference type="SAM" id="MobiDB-lite"/>
    </source>
</evidence>
<proteinExistence type="predicted"/>
<evidence type="ECO:0000259" key="9">
    <source>
        <dbReference type="PROSITE" id="PS51676"/>
    </source>
</evidence>
<dbReference type="InParanoid" id="A0A067N672"/>
<evidence type="ECO:0000256" key="5">
    <source>
        <dbReference type="ARBA" id="ARBA00023242"/>
    </source>
</evidence>
<feature type="compositionally biased region" description="Basic and acidic residues" evidence="7">
    <location>
        <begin position="639"/>
        <end position="733"/>
    </location>
</feature>
<gene>
    <name evidence="10" type="ORF">BOTBODRAFT_126520</name>
</gene>
<dbReference type="SUPFAM" id="SSF51045">
    <property type="entry name" value="WW domain"/>
    <property type="match status" value="2"/>
</dbReference>
<accession>A0A067N672</accession>
<dbReference type="Gene3D" id="2.20.70.10">
    <property type="match status" value="2"/>
</dbReference>
<feature type="domain" description="WW" evidence="8">
    <location>
        <begin position="50"/>
        <end position="82"/>
    </location>
</feature>
<evidence type="ECO:0008006" key="12">
    <source>
        <dbReference type="Google" id="ProtNLM"/>
    </source>
</evidence>
<comment type="subcellular location">
    <subcellularLocation>
        <location evidence="1">Nucleus</location>
    </subcellularLocation>
</comment>
<feature type="compositionally biased region" description="Basic and acidic residues" evidence="7">
    <location>
        <begin position="614"/>
        <end position="632"/>
    </location>
</feature>
<dbReference type="GO" id="GO:0071004">
    <property type="term" value="C:U2-type prespliceosome"/>
    <property type="evidence" value="ECO:0007669"/>
    <property type="project" value="TreeGrafter"/>
</dbReference>
<dbReference type="InterPro" id="IPR002713">
    <property type="entry name" value="FF_domain"/>
</dbReference>
<dbReference type="InterPro" id="IPR039726">
    <property type="entry name" value="Prp40-like"/>
</dbReference>
<keyword evidence="11" id="KW-1185">Reference proteome</keyword>
<dbReference type="FunCoup" id="A0A067N672">
    <property type="interactions" value="801"/>
</dbReference>
<dbReference type="GO" id="GO:0003723">
    <property type="term" value="F:RNA binding"/>
    <property type="evidence" value="ECO:0007669"/>
    <property type="project" value="TreeGrafter"/>
</dbReference>
<evidence type="ECO:0000259" key="8">
    <source>
        <dbReference type="PROSITE" id="PS50020"/>
    </source>
</evidence>
<dbReference type="SMART" id="SM00441">
    <property type="entry name" value="FF"/>
    <property type="match status" value="4"/>
</dbReference>
<dbReference type="FunFam" id="1.10.10.440:FF:000013">
    <property type="entry name" value="pre-mRNA-processing protein 40A isoform X1"/>
    <property type="match status" value="1"/>
</dbReference>
<dbReference type="InterPro" id="IPR001202">
    <property type="entry name" value="WW_dom"/>
</dbReference>
<keyword evidence="5" id="KW-0539">Nucleus</keyword>
<dbReference type="EMBL" id="KL198019">
    <property type="protein sequence ID" value="KDQ19637.1"/>
    <property type="molecule type" value="Genomic_DNA"/>
</dbReference>
<dbReference type="PROSITE" id="PS50020">
    <property type="entry name" value="WW_DOMAIN_2"/>
    <property type="match status" value="2"/>
</dbReference>
<feature type="region of interest" description="Disordered" evidence="7">
    <location>
        <begin position="153"/>
        <end position="173"/>
    </location>
</feature>
<dbReference type="SMART" id="SM00456">
    <property type="entry name" value="WW"/>
    <property type="match status" value="2"/>
</dbReference>
<feature type="domain" description="FF" evidence="9">
    <location>
        <begin position="398"/>
        <end position="459"/>
    </location>
</feature>
<dbReference type="Pfam" id="PF01846">
    <property type="entry name" value="FF"/>
    <property type="match status" value="2"/>
</dbReference>
<feature type="region of interest" description="Disordered" evidence="7">
    <location>
        <begin position="596"/>
        <end position="758"/>
    </location>
</feature>
<evidence type="ECO:0000256" key="2">
    <source>
        <dbReference type="ARBA" id="ARBA00022664"/>
    </source>
</evidence>
<dbReference type="OrthoDB" id="187617at2759"/>
<feature type="compositionally biased region" description="Basic and acidic residues" evidence="7">
    <location>
        <begin position="741"/>
        <end position="751"/>
    </location>
</feature>
<protein>
    <recommendedName>
        <fullName evidence="12">WW domain-containing protein</fullName>
    </recommendedName>
</protein>
<keyword evidence="4" id="KW-0508">mRNA splicing</keyword>
<dbReference type="SUPFAM" id="SSF81698">
    <property type="entry name" value="FF domain"/>
    <property type="match status" value="4"/>
</dbReference>